<name>A0A067L5M4_JATCU</name>
<accession>A0A067L5M4</accession>
<evidence type="ECO:0000313" key="2">
    <source>
        <dbReference type="Proteomes" id="UP000027138"/>
    </source>
</evidence>
<keyword evidence="2" id="KW-1185">Reference proteome</keyword>
<sequence>MAAVAVRQPACDTPVGPRRQNPSLFMQIVETSFNSRGSRSPWVCEDGHENNKNIEFDRRSGIERSALSCAPDDKIWVILDDMVWMIWKTIGRPHFGIEKKREYKRNERAG</sequence>
<gene>
    <name evidence="1" type="ORF">JCGZ_03926</name>
</gene>
<dbReference type="AlphaFoldDB" id="A0A067L5M4"/>
<proteinExistence type="predicted"/>
<organism evidence="1 2">
    <name type="scientific">Jatropha curcas</name>
    <name type="common">Barbados nut</name>
    <dbReference type="NCBI Taxonomy" id="180498"/>
    <lineage>
        <taxon>Eukaryota</taxon>
        <taxon>Viridiplantae</taxon>
        <taxon>Streptophyta</taxon>
        <taxon>Embryophyta</taxon>
        <taxon>Tracheophyta</taxon>
        <taxon>Spermatophyta</taxon>
        <taxon>Magnoliopsida</taxon>
        <taxon>eudicotyledons</taxon>
        <taxon>Gunneridae</taxon>
        <taxon>Pentapetalae</taxon>
        <taxon>rosids</taxon>
        <taxon>fabids</taxon>
        <taxon>Malpighiales</taxon>
        <taxon>Euphorbiaceae</taxon>
        <taxon>Crotonoideae</taxon>
        <taxon>Jatropheae</taxon>
        <taxon>Jatropha</taxon>
    </lineage>
</organism>
<reference evidence="1 2" key="1">
    <citation type="journal article" date="2014" name="PLoS ONE">
        <title>Global Analysis of Gene Expression Profiles in Physic Nut (Jatropha curcas L.) Seedlings Exposed to Salt Stress.</title>
        <authorList>
            <person name="Zhang L."/>
            <person name="Zhang C."/>
            <person name="Wu P."/>
            <person name="Chen Y."/>
            <person name="Li M."/>
            <person name="Jiang H."/>
            <person name="Wu G."/>
        </authorList>
    </citation>
    <scope>NUCLEOTIDE SEQUENCE [LARGE SCALE GENOMIC DNA]</scope>
    <source>
        <strain evidence="2">cv. GZQX0401</strain>
        <tissue evidence="1">Young leaves</tissue>
    </source>
</reference>
<evidence type="ECO:0000313" key="1">
    <source>
        <dbReference type="EMBL" id="KDP39790.1"/>
    </source>
</evidence>
<dbReference type="EMBL" id="KK914343">
    <property type="protein sequence ID" value="KDP39790.1"/>
    <property type="molecule type" value="Genomic_DNA"/>
</dbReference>
<dbReference type="Proteomes" id="UP000027138">
    <property type="component" value="Unassembled WGS sequence"/>
</dbReference>
<protein>
    <submittedName>
        <fullName evidence="1">Uncharacterized protein</fullName>
    </submittedName>
</protein>